<keyword evidence="3 8" id="KW-0813">Transport</keyword>
<keyword evidence="5 8" id="KW-0812">Transmembrane</keyword>
<dbReference type="EMBL" id="NEXX01000001">
    <property type="protein sequence ID" value="OUY08688.1"/>
    <property type="molecule type" value="Genomic_DNA"/>
</dbReference>
<dbReference type="InterPro" id="IPR000515">
    <property type="entry name" value="MetI-like"/>
</dbReference>
<evidence type="ECO:0000256" key="8">
    <source>
        <dbReference type="RuleBase" id="RU363032"/>
    </source>
</evidence>
<protein>
    <submittedName>
        <fullName evidence="10">Sugar ABC transporter permease</fullName>
    </submittedName>
</protein>
<comment type="subcellular location">
    <subcellularLocation>
        <location evidence="1 8">Cell membrane</location>
        <topology evidence="1 8">Multi-pass membrane protein</topology>
    </subcellularLocation>
</comment>
<evidence type="ECO:0000256" key="7">
    <source>
        <dbReference type="ARBA" id="ARBA00023136"/>
    </source>
</evidence>
<accession>A0A1Z9Z2H2</accession>
<feature type="transmembrane region" description="Helical" evidence="8">
    <location>
        <begin position="151"/>
        <end position="175"/>
    </location>
</feature>
<evidence type="ECO:0000313" key="11">
    <source>
        <dbReference type="Proteomes" id="UP000196536"/>
    </source>
</evidence>
<dbReference type="RefSeq" id="WP_087619352.1">
    <property type="nucleotide sequence ID" value="NZ_NEXX01000001.1"/>
</dbReference>
<name>A0A1Z9Z2H2_9GAMM</name>
<keyword evidence="7 8" id="KW-0472">Membrane</keyword>
<dbReference type="PROSITE" id="PS50928">
    <property type="entry name" value="ABC_TM1"/>
    <property type="match status" value="1"/>
</dbReference>
<dbReference type="AlphaFoldDB" id="A0A1Z9Z2H2"/>
<feature type="transmembrane region" description="Helical" evidence="8">
    <location>
        <begin position="72"/>
        <end position="96"/>
    </location>
</feature>
<evidence type="ECO:0000256" key="2">
    <source>
        <dbReference type="ARBA" id="ARBA00009047"/>
    </source>
</evidence>
<feature type="transmembrane region" description="Helical" evidence="8">
    <location>
        <begin position="12"/>
        <end position="34"/>
    </location>
</feature>
<dbReference type="Gene3D" id="1.10.3720.10">
    <property type="entry name" value="MetI-like"/>
    <property type="match status" value="1"/>
</dbReference>
<dbReference type="SUPFAM" id="SSF161098">
    <property type="entry name" value="MetI-like"/>
    <property type="match status" value="1"/>
</dbReference>
<feature type="domain" description="ABC transmembrane type-1" evidence="9">
    <location>
        <begin position="72"/>
        <end position="277"/>
    </location>
</feature>
<dbReference type="Pfam" id="PF00528">
    <property type="entry name" value="BPD_transp_1"/>
    <property type="match status" value="1"/>
</dbReference>
<dbReference type="InterPro" id="IPR050901">
    <property type="entry name" value="BP-dep_ABC_trans_perm"/>
</dbReference>
<dbReference type="PANTHER" id="PTHR32243:SF18">
    <property type="entry name" value="INNER MEMBRANE ABC TRANSPORTER PERMEASE PROTEIN YCJP"/>
    <property type="match status" value="1"/>
</dbReference>
<dbReference type="PANTHER" id="PTHR32243">
    <property type="entry name" value="MALTOSE TRANSPORT SYSTEM PERMEASE-RELATED"/>
    <property type="match status" value="1"/>
</dbReference>
<dbReference type="GO" id="GO:0055085">
    <property type="term" value="P:transmembrane transport"/>
    <property type="evidence" value="ECO:0007669"/>
    <property type="project" value="InterPro"/>
</dbReference>
<feature type="transmembrane region" description="Helical" evidence="8">
    <location>
        <begin position="196"/>
        <end position="221"/>
    </location>
</feature>
<evidence type="ECO:0000313" key="10">
    <source>
        <dbReference type="EMBL" id="OUY08688.1"/>
    </source>
</evidence>
<proteinExistence type="inferred from homology"/>
<dbReference type="OrthoDB" id="369039at2"/>
<organism evidence="10 11">
    <name type="scientific">Acinetobacter populi</name>
    <dbReference type="NCBI Taxonomy" id="1582270"/>
    <lineage>
        <taxon>Bacteria</taxon>
        <taxon>Pseudomonadati</taxon>
        <taxon>Pseudomonadota</taxon>
        <taxon>Gammaproteobacteria</taxon>
        <taxon>Moraxellales</taxon>
        <taxon>Moraxellaceae</taxon>
        <taxon>Acinetobacter</taxon>
    </lineage>
</organism>
<comment type="caution">
    <text evidence="10">The sequence shown here is derived from an EMBL/GenBank/DDBJ whole genome shotgun (WGS) entry which is preliminary data.</text>
</comment>
<evidence type="ECO:0000256" key="3">
    <source>
        <dbReference type="ARBA" id="ARBA00022448"/>
    </source>
</evidence>
<dbReference type="Proteomes" id="UP000196536">
    <property type="component" value="Unassembled WGS sequence"/>
</dbReference>
<evidence type="ECO:0000256" key="6">
    <source>
        <dbReference type="ARBA" id="ARBA00022989"/>
    </source>
</evidence>
<dbReference type="GO" id="GO:0005886">
    <property type="term" value="C:plasma membrane"/>
    <property type="evidence" value="ECO:0007669"/>
    <property type="project" value="UniProtKB-SubCell"/>
</dbReference>
<keyword evidence="6 8" id="KW-1133">Transmembrane helix</keyword>
<dbReference type="InterPro" id="IPR035906">
    <property type="entry name" value="MetI-like_sf"/>
</dbReference>
<evidence type="ECO:0000259" key="9">
    <source>
        <dbReference type="PROSITE" id="PS50928"/>
    </source>
</evidence>
<evidence type="ECO:0000256" key="4">
    <source>
        <dbReference type="ARBA" id="ARBA00022475"/>
    </source>
</evidence>
<feature type="transmembrane region" description="Helical" evidence="8">
    <location>
        <begin position="108"/>
        <end position="131"/>
    </location>
</feature>
<comment type="similarity">
    <text evidence="2">Belongs to the binding-protein-dependent transport system permease family. MalFG subfamily.</text>
</comment>
<sequence>MTKNIAKHIGKSGLFFFWLLVVIVWLVFPFYYAIITSLQSGTAIFQPSLIPVDASLENYRQIFLREYFSVNILNSVIIASTVVGLSLFFGVLAAYALARVDFIGRKTLLLTILAVSMFPQIAVLSGMYQMYVAWRSFLQVELGVQWSHALSLSWLSFSYLIFTLPFTIWTITAYMRAIPQELEDAALVDGASYPTIILRIFLPTLWPALITTGLMAFVTAWNEFLFALTFTSQESERTATVAISMISGIADYQVPWGMIMAASVIITIPIILLVLIFQRRLISGLTAGAVKG</sequence>
<dbReference type="CDD" id="cd06261">
    <property type="entry name" value="TM_PBP2"/>
    <property type="match status" value="1"/>
</dbReference>
<gene>
    <name evidence="10" type="ORF">CAP51_03490</name>
</gene>
<evidence type="ECO:0000256" key="5">
    <source>
        <dbReference type="ARBA" id="ARBA00022692"/>
    </source>
</evidence>
<reference evidence="10 11" key="1">
    <citation type="submission" date="2017-05" db="EMBL/GenBank/DDBJ databases">
        <title>Acinetobacter populi ANC 5415 (= PBJ7), whole genome shotgun sequencing project.</title>
        <authorList>
            <person name="Nemec A."/>
            <person name="Radolfova-Krizova L."/>
        </authorList>
    </citation>
    <scope>NUCLEOTIDE SEQUENCE [LARGE SCALE GENOMIC DNA]</scope>
    <source>
        <strain evidence="10 11">PBJ7</strain>
    </source>
</reference>
<keyword evidence="11" id="KW-1185">Reference proteome</keyword>
<feature type="transmembrane region" description="Helical" evidence="8">
    <location>
        <begin position="254"/>
        <end position="277"/>
    </location>
</feature>
<evidence type="ECO:0000256" key="1">
    <source>
        <dbReference type="ARBA" id="ARBA00004651"/>
    </source>
</evidence>
<keyword evidence="4" id="KW-1003">Cell membrane</keyword>